<feature type="non-terminal residue" evidence="2">
    <location>
        <position position="140"/>
    </location>
</feature>
<sequence length="140" mass="15912">MWNEKENFKMSKFTFELTNHITKQQAMPNKMRVKVIEAQRLSGDHLVNQPYVVLEINEPAQKFQTKPGLSISPHWEESFDFDLTAASEEILFEIYDGGSSNISTGHVGYSGQNELENDRFLGLAIVGLEEVRHSNANTSH</sequence>
<proteinExistence type="predicted"/>
<accession>A0A498SSY1</accession>
<reference evidence="2 3" key="1">
    <citation type="submission" date="2018-08" db="EMBL/GenBank/DDBJ databases">
        <authorList>
            <person name="Laetsch R D."/>
            <person name="Stevens L."/>
            <person name="Kumar S."/>
            <person name="Blaxter L. M."/>
        </authorList>
    </citation>
    <scope>NUCLEOTIDE SEQUENCE [LARGE SCALE GENOMIC DNA]</scope>
</reference>
<dbReference type="PROSITE" id="PS50004">
    <property type="entry name" value="C2"/>
    <property type="match status" value="1"/>
</dbReference>
<dbReference type="Proteomes" id="UP000276991">
    <property type="component" value="Unassembled WGS sequence"/>
</dbReference>
<dbReference type="InterPro" id="IPR000008">
    <property type="entry name" value="C2_dom"/>
</dbReference>
<feature type="domain" description="C2" evidence="1">
    <location>
        <begin position="11"/>
        <end position="140"/>
    </location>
</feature>
<evidence type="ECO:0000259" key="1">
    <source>
        <dbReference type="PROSITE" id="PS50004"/>
    </source>
</evidence>
<dbReference type="PANTHER" id="PTHR21119:SF5">
    <property type="entry name" value="C2 DOMAIN-CONTAINING PROTEIN"/>
    <property type="match status" value="1"/>
</dbReference>
<dbReference type="SMART" id="SM00239">
    <property type="entry name" value="C2"/>
    <property type="match status" value="1"/>
</dbReference>
<gene>
    <name evidence="2" type="ORF">NAV_LOCUS10214</name>
</gene>
<name>A0A498SSY1_ACAVI</name>
<keyword evidence="3" id="KW-1185">Reference proteome</keyword>
<dbReference type="STRING" id="6277.A0A498SSY1"/>
<dbReference type="EMBL" id="UPTC01005904">
    <property type="protein sequence ID" value="VBB35423.1"/>
    <property type="molecule type" value="Genomic_DNA"/>
</dbReference>
<evidence type="ECO:0000313" key="3">
    <source>
        <dbReference type="Proteomes" id="UP000276991"/>
    </source>
</evidence>
<dbReference type="InterPro" id="IPR035892">
    <property type="entry name" value="C2_domain_sf"/>
</dbReference>
<dbReference type="Pfam" id="PF00168">
    <property type="entry name" value="C2"/>
    <property type="match status" value="1"/>
</dbReference>
<protein>
    <recommendedName>
        <fullName evidence="1">C2 domain-containing protein</fullName>
    </recommendedName>
</protein>
<evidence type="ECO:0000313" key="2">
    <source>
        <dbReference type="EMBL" id="VBB35423.1"/>
    </source>
</evidence>
<dbReference type="PANTHER" id="PTHR21119">
    <property type="entry name" value="C2 DOMAIN-CONTAINING PROTEIN"/>
    <property type="match status" value="1"/>
</dbReference>
<dbReference type="SUPFAM" id="SSF49562">
    <property type="entry name" value="C2 domain (Calcium/lipid-binding domain, CaLB)"/>
    <property type="match status" value="1"/>
</dbReference>
<dbReference type="Gene3D" id="2.60.40.150">
    <property type="entry name" value="C2 domain"/>
    <property type="match status" value="1"/>
</dbReference>
<dbReference type="InterPro" id="IPR039934">
    <property type="entry name" value="C2CD2/C2CD2L"/>
</dbReference>
<dbReference type="AlphaFoldDB" id="A0A498SSY1"/>
<organism evidence="2 3">
    <name type="scientific">Acanthocheilonema viteae</name>
    <name type="common">Filarial nematode worm</name>
    <name type="synonym">Dipetalonema viteae</name>
    <dbReference type="NCBI Taxonomy" id="6277"/>
    <lineage>
        <taxon>Eukaryota</taxon>
        <taxon>Metazoa</taxon>
        <taxon>Ecdysozoa</taxon>
        <taxon>Nematoda</taxon>
        <taxon>Chromadorea</taxon>
        <taxon>Rhabditida</taxon>
        <taxon>Spirurina</taxon>
        <taxon>Spiruromorpha</taxon>
        <taxon>Filarioidea</taxon>
        <taxon>Onchocercidae</taxon>
        <taxon>Acanthocheilonema</taxon>
    </lineage>
</organism>
<dbReference type="OrthoDB" id="5863643at2759"/>